<dbReference type="InterPro" id="IPR043519">
    <property type="entry name" value="NT_sf"/>
</dbReference>
<dbReference type="Pfam" id="PF04229">
    <property type="entry name" value="GrpB"/>
    <property type="match status" value="1"/>
</dbReference>
<protein>
    <submittedName>
        <fullName evidence="1">Dephospho-CoA kinase</fullName>
        <ecNumber evidence="1">2.7.1.24</ecNumber>
    </submittedName>
</protein>
<keyword evidence="1" id="KW-0808">Transferase</keyword>
<dbReference type="Proteomes" id="UP000295578">
    <property type="component" value="Unassembled WGS sequence"/>
</dbReference>
<evidence type="ECO:0000313" key="1">
    <source>
        <dbReference type="EMBL" id="TDD70573.1"/>
    </source>
</evidence>
<dbReference type="EMBL" id="SMKY01000233">
    <property type="protein sequence ID" value="TDD70573.1"/>
    <property type="molecule type" value="Genomic_DNA"/>
</dbReference>
<gene>
    <name evidence="1" type="primary">coaE</name>
    <name evidence="1" type="ORF">E1293_34730</name>
</gene>
<dbReference type="Gene3D" id="3.30.460.10">
    <property type="entry name" value="Beta Polymerase, domain 2"/>
    <property type="match status" value="1"/>
</dbReference>
<feature type="non-terminal residue" evidence="1">
    <location>
        <position position="1"/>
    </location>
</feature>
<sequence length="247" mass="27447">ATTPDVQITQVPVPDAASCHLAIGVESTPRPHDTQVDVWVSDPCDLPELWQRRLSPFAANLALRRRAPRRQRVVLAEPDPSWTDQAARLMARLAAAIGDRAHRIDHIGSTAVPGLPAKDIIDLQVVVDDLDTAIACAAESHRAGFVHVPGPFYGIDRHCSHHDEQVAVDADPGRPANVHFHPASSPIWREMLLLRNWLRADQRHRDEYASLKREVAAQVDQDVDAYGHTKMPWIAQALTRAENETSR</sequence>
<accession>A0A4R5ADP1</accession>
<dbReference type="PANTHER" id="PTHR34822">
    <property type="entry name" value="GRPB DOMAIN PROTEIN (AFU_ORTHOLOGUE AFUA_1G01530)"/>
    <property type="match status" value="1"/>
</dbReference>
<comment type="caution">
    <text evidence="1">The sequence shown here is derived from an EMBL/GenBank/DDBJ whole genome shotgun (WGS) entry which is preliminary data.</text>
</comment>
<dbReference type="InterPro" id="IPR007344">
    <property type="entry name" value="GrpB/CoaE"/>
</dbReference>
<reference evidence="1 2" key="1">
    <citation type="submission" date="2019-03" db="EMBL/GenBank/DDBJ databases">
        <title>Draft genome sequences of novel Actinobacteria.</title>
        <authorList>
            <person name="Sahin N."/>
            <person name="Ay H."/>
            <person name="Saygin H."/>
        </authorList>
    </citation>
    <scope>NUCLEOTIDE SEQUENCE [LARGE SCALE GENOMIC DNA]</scope>
    <source>
        <strain evidence="1 2">DSM 45941</strain>
    </source>
</reference>
<evidence type="ECO:0000313" key="2">
    <source>
        <dbReference type="Proteomes" id="UP000295578"/>
    </source>
</evidence>
<keyword evidence="2" id="KW-1185">Reference proteome</keyword>
<dbReference type="AlphaFoldDB" id="A0A4R5ADP1"/>
<dbReference type="EC" id="2.7.1.24" evidence="1"/>
<proteinExistence type="predicted"/>
<organism evidence="1 2">
    <name type="scientific">Actinomadura darangshiensis</name>
    <dbReference type="NCBI Taxonomy" id="705336"/>
    <lineage>
        <taxon>Bacteria</taxon>
        <taxon>Bacillati</taxon>
        <taxon>Actinomycetota</taxon>
        <taxon>Actinomycetes</taxon>
        <taxon>Streptosporangiales</taxon>
        <taxon>Thermomonosporaceae</taxon>
        <taxon>Actinomadura</taxon>
    </lineage>
</organism>
<dbReference type="SUPFAM" id="SSF81301">
    <property type="entry name" value="Nucleotidyltransferase"/>
    <property type="match status" value="1"/>
</dbReference>
<name>A0A4R5ADP1_9ACTN</name>
<dbReference type="PANTHER" id="PTHR34822:SF1">
    <property type="entry name" value="GRPB FAMILY PROTEIN"/>
    <property type="match status" value="1"/>
</dbReference>
<dbReference type="RefSeq" id="WP_207939265.1">
    <property type="nucleotide sequence ID" value="NZ_SMKY01000233.1"/>
</dbReference>
<dbReference type="GO" id="GO:0004140">
    <property type="term" value="F:dephospho-CoA kinase activity"/>
    <property type="evidence" value="ECO:0007669"/>
    <property type="project" value="UniProtKB-EC"/>
</dbReference>
<keyword evidence="1" id="KW-0418">Kinase</keyword>